<comment type="caution">
    <text evidence="3">The sequence shown here is derived from an EMBL/GenBank/DDBJ whole genome shotgun (WGS) entry which is preliminary data.</text>
</comment>
<dbReference type="Pfam" id="PF06527">
    <property type="entry name" value="TniQ"/>
    <property type="match status" value="1"/>
</dbReference>
<evidence type="ECO:0000313" key="4">
    <source>
        <dbReference type="Proteomes" id="UP001521150"/>
    </source>
</evidence>
<keyword evidence="4" id="KW-1185">Reference proteome</keyword>
<dbReference type="Proteomes" id="UP001521150">
    <property type="component" value="Unassembled WGS sequence"/>
</dbReference>
<sequence>MNTHTAVRALPLRTAITDGESVDSWLEQLARRHRLTPRALLPALGISALPAFTSKLIYGVDPRLWRQIEQVTGLVPGRLDTAVGDPRVTAIRLRPGGSRYCPRCLADTHGRWLLSWRRTWTVACRSHRMLLHDSCAACHATPRRKLPGGVKPIPPGSCTHILLPSRRQRCGTDLTTAAVIPVNDDVLDVQRWIDDLITRIGQPDGHPNREYATTVLADLPLVVSWLLLDHRAALLATAGRINANRPTDRDTGWHSLDSLDAALTAAVLAAARTIVDGADQAAVTALREIFAKLPTKRRIPPPGMSTAHWQALSTRFRNRYLRAADPDLLATERLRLRTVTPAAREPGGKIGGRIRQIPQLLWPDWSARLLPVSGFHPELFRAAFSISLLIPGHPGKPGRDLPALTTQFNPRVRRANITTMFAELADQLGSPGLRDVLTLLCRIAEHLDQIGAPIDYQRRREQILTETLTWDQWRDLVCSAAAHPGDRNPNGRLLLAQRHLHQLITGADLSDPRHPLAFRNAHDRNRYILFTTKLTTPLRQALHEHAIAVLAELGIDEPLLWSPPAGLADGLQLPGIDIHTLDMTTVNRLVVEQHRSPGDTARELGVHLEHIRLALERLDRPQRQWAHNSTPTAWHTEQHAARVLTRDFFDREYIHKGRTLNELAETTGIGRHIIARIAKQLDVPLNKGRAPFPIDPDWLREQYGDRLRPTADIAAELGTDQMTVNHALHRLDIPTRPSGVGSFPQMIAVLDKDVPRDIRAAVEGALHGWQRLHRFQIAMTFPSIDTAATYLGAHQSSLVHQFQRLERDIGTQLYRRATFHKPHRPTPRGQALLRHLAHQHIQHLMTAALGDQIRPMPAPDTITAAHQHLSRQPRKPPPRTPIPHTTTPRKQPRGTAAHQIRITPHVRTVLHDIIDHPGEFYGLEVFNRTGIDQSTLYPMLHRLHRAGWLTSHLEDEQSWLAGAPPGRGPGRRRTYYYSSRRS</sequence>
<dbReference type="RefSeq" id="WP_233731542.1">
    <property type="nucleotide sequence ID" value="NZ_JAJVCN010000004.1"/>
</dbReference>
<name>A0ABS8ZR79_9PSEU</name>
<dbReference type="InterPro" id="IPR036388">
    <property type="entry name" value="WH-like_DNA-bd_sf"/>
</dbReference>
<dbReference type="EMBL" id="JAJVCN010000004">
    <property type="protein sequence ID" value="MCE7010074.1"/>
    <property type="molecule type" value="Genomic_DNA"/>
</dbReference>
<feature type="domain" description="TniQ" evidence="2">
    <location>
        <begin position="11"/>
        <end position="131"/>
    </location>
</feature>
<gene>
    <name evidence="3" type="ORF">LWC34_45810</name>
</gene>
<proteinExistence type="predicted"/>
<evidence type="ECO:0000313" key="3">
    <source>
        <dbReference type="EMBL" id="MCE7010074.1"/>
    </source>
</evidence>
<feature type="region of interest" description="Disordered" evidence="1">
    <location>
        <begin position="960"/>
        <end position="982"/>
    </location>
</feature>
<reference evidence="3 4" key="1">
    <citation type="submission" date="2021-12" db="EMBL/GenBank/DDBJ databases">
        <title>Genome sequence of Kibdelosporangium philippinense ATCC 49844.</title>
        <authorList>
            <person name="Fedorov E.A."/>
            <person name="Omeragic M."/>
            <person name="Shalygina K.F."/>
            <person name="Maclea K.S."/>
        </authorList>
    </citation>
    <scope>NUCLEOTIDE SEQUENCE [LARGE SCALE GENOMIC DNA]</scope>
    <source>
        <strain evidence="3 4">ATCC 49844</strain>
    </source>
</reference>
<accession>A0ABS8ZR79</accession>
<dbReference type="InterPro" id="IPR009492">
    <property type="entry name" value="TniQ"/>
</dbReference>
<dbReference type="InterPro" id="IPR036390">
    <property type="entry name" value="WH_DNA-bd_sf"/>
</dbReference>
<evidence type="ECO:0000256" key="1">
    <source>
        <dbReference type="SAM" id="MobiDB-lite"/>
    </source>
</evidence>
<feature type="region of interest" description="Disordered" evidence="1">
    <location>
        <begin position="864"/>
        <end position="897"/>
    </location>
</feature>
<dbReference type="SUPFAM" id="SSF46785">
    <property type="entry name" value="Winged helix' DNA-binding domain"/>
    <property type="match status" value="2"/>
</dbReference>
<feature type="compositionally biased region" description="Basic residues" evidence="1">
    <location>
        <begin position="969"/>
        <end position="982"/>
    </location>
</feature>
<feature type="compositionally biased region" description="Basic residues" evidence="1">
    <location>
        <begin position="868"/>
        <end position="877"/>
    </location>
</feature>
<protein>
    <submittedName>
        <fullName evidence="3">TniQ family protein</fullName>
    </submittedName>
</protein>
<organism evidence="3 4">
    <name type="scientific">Kibdelosporangium philippinense</name>
    <dbReference type="NCBI Taxonomy" id="211113"/>
    <lineage>
        <taxon>Bacteria</taxon>
        <taxon>Bacillati</taxon>
        <taxon>Actinomycetota</taxon>
        <taxon>Actinomycetes</taxon>
        <taxon>Pseudonocardiales</taxon>
        <taxon>Pseudonocardiaceae</taxon>
        <taxon>Kibdelosporangium</taxon>
    </lineage>
</organism>
<dbReference type="Gene3D" id="1.10.10.10">
    <property type="entry name" value="Winged helix-like DNA-binding domain superfamily/Winged helix DNA-binding domain"/>
    <property type="match status" value="2"/>
</dbReference>
<evidence type="ECO:0000259" key="2">
    <source>
        <dbReference type="Pfam" id="PF06527"/>
    </source>
</evidence>